<comment type="similarity">
    <text evidence="2">Belongs to the glycosyl hydrolase 3 family.</text>
</comment>
<evidence type="ECO:0000313" key="8">
    <source>
        <dbReference type="EMBL" id="ORX75147.1"/>
    </source>
</evidence>
<keyword evidence="4" id="KW-0378">Hydrolase</keyword>
<dbReference type="InterPro" id="IPR026891">
    <property type="entry name" value="Fn3-like"/>
</dbReference>
<dbReference type="EC" id="3.2.1.21" evidence="3"/>
<evidence type="ECO:0000256" key="4">
    <source>
        <dbReference type="ARBA" id="ARBA00022801"/>
    </source>
</evidence>
<dbReference type="AlphaFoldDB" id="A0A1Y1WNL0"/>
<dbReference type="SUPFAM" id="SSF51445">
    <property type="entry name" value="(Trans)glycosidases"/>
    <property type="match status" value="1"/>
</dbReference>
<keyword evidence="9" id="KW-1185">Reference proteome</keyword>
<dbReference type="STRING" id="1754192.A0A1Y1WNL0"/>
<dbReference type="Gene3D" id="3.20.20.300">
    <property type="entry name" value="Glycoside hydrolase, family 3, N-terminal domain"/>
    <property type="match status" value="1"/>
</dbReference>
<evidence type="ECO:0000256" key="2">
    <source>
        <dbReference type="ARBA" id="ARBA00005336"/>
    </source>
</evidence>
<dbReference type="Gene3D" id="3.40.50.1700">
    <property type="entry name" value="Glycoside hydrolase family 3 C-terminal domain"/>
    <property type="match status" value="1"/>
</dbReference>
<feature type="chain" id="PRO_5012282256" description="beta-glucosidase" evidence="6">
    <location>
        <begin position="20"/>
        <end position="841"/>
    </location>
</feature>
<gene>
    <name evidence="8" type="ORF">BCR32DRAFT_297070</name>
</gene>
<dbReference type="InterPro" id="IPR001764">
    <property type="entry name" value="Glyco_hydro_3_N"/>
</dbReference>
<dbReference type="InterPro" id="IPR002772">
    <property type="entry name" value="Glyco_hydro_3_C"/>
</dbReference>
<keyword evidence="6" id="KW-0732">Signal</keyword>
<organism evidence="8 9">
    <name type="scientific">Anaeromyces robustus</name>
    <dbReference type="NCBI Taxonomy" id="1754192"/>
    <lineage>
        <taxon>Eukaryota</taxon>
        <taxon>Fungi</taxon>
        <taxon>Fungi incertae sedis</taxon>
        <taxon>Chytridiomycota</taxon>
        <taxon>Chytridiomycota incertae sedis</taxon>
        <taxon>Neocallimastigomycetes</taxon>
        <taxon>Neocallimastigales</taxon>
        <taxon>Neocallimastigaceae</taxon>
        <taxon>Anaeromyces</taxon>
    </lineage>
</organism>
<dbReference type="Pfam" id="PF00933">
    <property type="entry name" value="Glyco_hydro_3"/>
    <property type="match status" value="1"/>
</dbReference>
<keyword evidence="5 8" id="KW-0326">Glycosidase</keyword>
<proteinExistence type="inferred from homology"/>
<dbReference type="Pfam" id="PF01915">
    <property type="entry name" value="Glyco_hydro_3_C"/>
    <property type="match status" value="1"/>
</dbReference>
<dbReference type="OrthoDB" id="2128893at2759"/>
<sequence>MKFINICLLSILNAYLVFSLPANNNDTSSVEIINEEPTEDPINDYEIEHLNTIDEHLGECTVLLRKNGAFPLSSEEKEIYLYGNGIRKTVKGGLGSGDISIRSFENIETVFNKNGFKVLTSDYLDAYDECYDKAYKEYIKKLQSEFDYDNGYGYVINHFSVVMNEPECDLPVEEKGDVAIYVLSRNSGEGIDRNVEKGDVYLTDTERKTILTLARGFKKFLLVLNTSGPVDLSGLNEVKNILVLSQLGGNTSKTLVDLVTGKKYPSGKLATTWAKYDDYFANFGNVTDTDYVEGVYVGYRYFDSADVKVLFPFGYGLGYTDFSIKYNRVGLIGDKVRVDATVKNIGKYNGKEVLELYLSKPSTKYLDEPYQELVNFAKTKELKPGKKDNLTLEFKLSDFASYDSKSQSYILQAGSYIVRIGNSSRNTVPCAVIEVPSKIIVKKVKNQLTNPGFEDKIFHSKKRDNLRRVKRFRLHMNSIKTEVVDYEKPFEIDETIKSLTDEEKVKFVIGAHSPEPYGSYVYSVPGASGEFYKFGDLKPVVLSDGPAGLGISRDYYLDEDGNPQSTKGVFGQSTLDIIPDDARPALEFLFPHVPEGVKLLHQYTTAIPIATAQAQTWNVEFAKKIGDIIGSEMTIFNINLWLAPALNIHRSILNGRNFEYYSEDPYISGIMATYVAKGVQSHKNRDVTLKHYVANNKETNRSFNSSNMSERAFREIYLKGYEMIIKNTNPGAIMSSYNLINGVHVNHHKGVIANVLRKELNYNNIVMTDWLFGNMSANDPVHKYPEYVPYEIIKSSVDVIMPGSKDFYDNVLEAVKENKLSMEDLEASATRIYNLIKKIQN</sequence>
<dbReference type="PANTHER" id="PTHR42715">
    <property type="entry name" value="BETA-GLUCOSIDASE"/>
    <property type="match status" value="1"/>
</dbReference>
<accession>A0A1Y1WNL0</accession>
<protein>
    <recommendedName>
        <fullName evidence="3">beta-glucosidase</fullName>
        <ecNumber evidence="3">3.2.1.21</ecNumber>
    </recommendedName>
</protein>
<dbReference type="SMART" id="SM01217">
    <property type="entry name" value="Fn3_like"/>
    <property type="match status" value="1"/>
</dbReference>
<dbReference type="PANTHER" id="PTHR42715:SF10">
    <property type="entry name" value="BETA-GLUCOSIDASE"/>
    <property type="match status" value="1"/>
</dbReference>
<evidence type="ECO:0000259" key="7">
    <source>
        <dbReference type="SMART" id="SM01217"/>
    </source>
</evidence>
<dbReference type="InterPro" id="IPR050288">
    <property type="entry name" value="Cellulose_deg_GH3"/>
</dbReference>
<dbReference type="GO" id="GO:0008422">
    <property type="term" value="F:beta-glucosidase activity"/>
    <property type="evidence" value="ECO:0007669"/>
    <property type="project" value="UniProtKB-EC"/>
</dbReference>
<dbReference type="SUPFAM" id="SSF52279">
    <property type="entry name" value="Beta-D-glucan exohydrolase, C-terminal domain"/>
    <property type="match status" value="1"/>
</dbReference>
<feature type="domain" description="Fibronectin type III-like" evidence="7">
    <location>
        <begin position="352"/>
        <end position="424"/>
    </location>
</feature>
<evidence type="ECO:0000313" key="9">
    <source>
        <dbReference type="Proteomes" id="UP000193944"/>
    </source>
</evidence>
<evidence type="ECO:0000256" key="5">
    <source>
        <dbReference type="ARBA" id="ARBA00023295"/>
    </source>
</evidence>
<dbReference type="InterPro" id="IPR017853">
    <property type="entry name" value="GH"/>
</dbReference>
<comment type="catalytic activity">
    <reaction evidence="1">
        <text>Hydrolysis of terminal, non-reducing beta-D-glucosyl residues with release of beta-D-glucose.</text>
        <dbReference type="EC" id="3.2.1.21"/>
    </reaction>
</comment>
<reference evidence="8 9" key="2">
    <citation type="submission" date="2016-08" db="EMBL/GenBank/DDBJ databases">
        <title>Pervasive Adenine N6-methylation of Active Genes in Fungi.</title>
        <authorList>
            <consortium name="DOE Joint Genome Institute"/>
            <person name="Mondo S.J."/>
            <person name="Dannebaum R.O."/>
            <person name="Kuo R.C."/>
            <person name="Labutti K."/>
            <person name="Haridas S."/>
            <person name="Kuo A."/>
            <person name="Salamov A."/>
            <person name="Ahrendt S.R."/>
            <person name="Lipzen A."/>
            <person name="Sullivan W."/>
            <person name="Andreopoulos W.B."/>
            <person name="Clum A."/>
            <person name="Lindquist E."/>
            <person name="Daum C."/>
            <person name="Ramamoorthy G.K."/>
            <person name="Gryganskyi A."/>
            <person name="Culley D."/>
            <person name="Magnuson J.K."/>
            <person name="James T.Y."/>
            <person name="O'Malley M.A."/>
            <person name="Stajich J.E."/>
            <person name="Spatafora J.W."/>
            <person name="Visel A."/>
            <person name="Grigoriev I.V."/>
        </authorList>
    </citation>
    <scope>NUCLEOTIDE SEQUENCE [LARGE SCALE GENOMIC DNA]</scope>
    <source>
        <strain evidence="8 9">S4</strain>
    </source>
</reference>
<dbReference type="Pfam" id="PF14310">
    <property type="entry name" value="Fn3-like"/>
    <property type="match status" value="1"/>
</dbReference>
<comment type="caution">
    <text evidence="8">The sequence shown here is derived from an EMBL/GenBank/DDBJ whole genome shotgun (WGS) entry which is preliminary data.</text>
</comment>
<dbReference type="EMBL" id="MCFG01000375">
    <property type="protein sequence ID" value="ORX75147.1"/>
    <property type="molecule type" value="Genomic_DNA"/>
</dbReference>
<dbReference type="PRINTS" id="PR00133">
    <property type="entry name" value="GLHYDRLASE3"/>
</dbReference>
<name>A0A1Y1WNL0_9FUNG</name>
<reference evidence="8 9" key="1">
    <citation type="submission" date="2016-08" db="EMBL/GenBank/DDBJ databases">
        <title>A Parts List for Fungal Cellulosomes Revealed by Comparative Genomics.</title>
        <authorList>
            <consortium name="DOE Joint Genome Institute"/>
            <person name="Haitjema C.H."/>
            <person name="Gilmore S.P."/>
            <person name="Henske J.K."/>
            <person name="Solomon K.V."/>
            <person name="De Groot R."/>
            <person name="Kuo A."/>
            <person name="Mondo S.J."/>
            <person name="Salamov A.A."/>
            <person name="Labutti K."/>
            <person name="Zhao Z."/>
            <person name="Chiniquy J."/>
            <person name="Barry K."/>
            <person name="Brewer H.M."/>
            <person name="Purvine S.O."/>
            <person name="Wright A.T."/>
            <person name="Boxma B."/>
            <person name="Van Alen T."/>
            <person name="Hackstein J.H."/>
            <person name="Baker S.E."/>
            <person name="Grigoriev I.V."/>
            <person name="O'Malley M.A."/>
        </authorList>
    </citation>
    <scope>NUCLEOTIDE SEQUENCE [LARGE SCALE GENOMIC DNA]</scope>
    <source>
        <strain evidence="8 9">S4</strain>
    </source>
</reference>
<evidence type="ECO:0000256" key="1">
    <source>
        <dbReference type="ARBA" id="ARBA00000448"/>
    </source>
</evidence>
<feature type="signal peptide" evidence="6">
    <location>
        <begin position="1"/>
        <end position="19"/>
    </location>
</feature>
<dbReference type="InterPro" id="IPR036881">
    <property type="entry name" value="Glyco_hydro_3_C_sf"/>
</dbReference>
<evidence type="ECO:0000256" key="3">
    <source>
        <dbReference type="ARBA" id="ARBA00012744"/>
    </source>
</evidence>
<dbReference type="Proteomes" id="UP000193944">
    <property type="component" value="Unassembled WGS sequence"/>
</dbReference>
<evidence type="ECO:0000256" key="6">
    <source>
        <dbReference type="SAM" id="SignalP"/>
    </source>
</evidence>
<dbReference type="Gene3D" id="2.60.40.10">
    <property type="entry name" value="Immunoglobulins"/>
    <property type="match status" value="1"/>
</dbReference>
<dbReference type="InterPro" id="IPR013783">
    <property type="entry name" value="Ig-like_fold"/>
</dbReference>
<dbReference type="GO" id="GO:0005975">
    <property type="term" value="P:carbohydrate metabolic process"/>
    <property type="evidence" value="ECO:0007669"/>
    <property type="project" value="InterPro"/>
</dbReference>
<dbReference type="InterPro" id="IPR036962">
    <property type="entry name" value="Glyco_hydro_3_N_sf"/>
</dbReference>